<sequence length="243" mass="27118">MVCYPNIQVATLINRDNRFIARCLLESGEEVRVHVKNTGRCKELLIPGVNVSLSYQASPTRKTDYDLVAVEKKGKWINIDSQVPNQLAAEGIQSGEIILPFLKGNITEVRREVTYGASRFDICVTTDQDEKAFVEVKGMTLEHNKKAAFPDAPSERALKHVTELSTARAEGYLTAVLFIIQLEEVELATIHEERQPKLQQAIEEGQGKGLEVLAYNCKVTPETIELKESIPVDLAHDFVEALV</sequence>
<feature type="domain" description="SfsA N-terminal OB" evidence="3">
    <location>
        <begin position="13"/>
        <end position="79"/>
    </location>
</feature>
<dbReference type="EMBL" id="NGJY01000002">
    <property type="protein sequence ID" value="RSU03288.1"/>
    <property type="molecule type" value="Genomic_DNA"/>
</dbReference>
<comment type="caution">
    <text evidence="4">The sequence shown here is derived from an EMBL/GenBank/DDBJ whole genome shotgun (WGS) entry which is preliminary data.</text>
</comment>
<organism evidence="4 5">
    <name type="scientific">Vagococcus fessus</name>
    <dbReference type="NCBI Taxonomy" id="120370"/>
    <lineage>
        <taxon>Bacteria</taxon>
        <taxon>Bacillati</taxon>
        <taxon>Bacillota</taxon>
        <taxon>Bacilli</taxon>
        <taxon>Lactobacillales</taxon>
        <taxon>Enterococcaceae</taxon>
        <taxon>Vagococcus</taxon>
    </lineage>
</organism>
<keyword evidence="5" id="KW-1185">Reference proteome</keyword>
<dbReference type="InterPro" id="IPR005224">
    <property type="entry name" value="SfsA"/>
</dbReference>
<proteinExistence type="inferred from homology"/>
<evidence type="ECO:0000256" key="1">
    <source>
        <dbReference type="HAMAP-Rule" id="MF_00095"/>
    </source>
</evidence>
<dbReference type="HAMAP" id="MF_00095">
    <property type="entry name" value="SfsA"/>
    <property type="match status" value="1"/>
</dbReference>
<evidence type="ECO:0000313" key="4">
    <source>
        <dbReference type="EMBL" id="RSU03288.1"/>
    </source>
</evidence>
<dbReference type="RefSeq" id="WP_126831498.1">
    <property type="nucleotide sequence ID" value="NZ_CBCRYB010000001.1"/>
</dbReference>
<dbReference type="Gene3D" id="2.40.50.580">
    <property type="match status" value="1"/>
</dbReference>
<protein>
    <recommendedName>
        <fullName evidence="1">Sugar fermentation stimulation protein homolog</fullName>
    </recommendedName>
</protein>
<dbReference type="InterPro" id="IPR040452">
    <property type="entry name" value="SfsA_C"/>
</dbReference>
<evidence type="ECO:0000259" key="2">
    <source>
        <dbReference type="Pfam" id="PF03749"/>
    </source>
</evidence>
<dbReference type="PANTHER" id="PTHR30545:SF2">
    <property type="entry name" value="SUGAR FERMENTATION STIMULATION PROTEIN A"/>
    <property type="match status" value="1"/>
</dbReference>
<dbReference type="NCBIfam" id="TIGR00230">
    <property type="entry name" value="sfsA"/>
    <property type="match status" value="1"/>
</dbReference>
<dbReference type="OrthoDB" id="9802365at2"/>
<dbReference type="AlphaFoldDB" id="A0A430A851"/>
<evidence type="ECO:0000259" key="3">
    <source>
        <dbReference type="Pfam" id="PF17746"/>
    </source>
</evidence>
<feature type="domain" description="Sugar fermentation stimulation protein C-terminal" evidence="2">
    <location>
        <begin position="82"/>
        <end position="222"/>
    </location>
</feature>
<accession>A0A430A851</accession>
<name>A0A430A851_9ENTE</name>
<dbReference type="Gene3D" id="3.40.1350.60">
    <property type="match status" value="1"/>
</dbReference>
<dbReference type="CDD" id="cd22359">
    <property type="entry name" value="SfsA-like_bacterial"/>
    <property type="match status" value="1"/>
</dbReference>
<dbReference type="Pfam" id="PF03749">
    <property type="entry name" value="SfsA"/>
    <property type="match status" value="1"/>
</dbReference>
<dbReference type="Proteomes" id="UP000287101">
    <property type="component" value="Unassembled WGS sequence"/>
</dbReference>
<dbReference type="Pfam" id="PF17746">
    <property type="entry name" value="SfsA_N"/>
    <property type="match status" value="1"/>
</dbReference>
<dbReference type="InterPro" id="IPR041465">
    <property type="entry name" value="SfsA_N"/>
</dbReference>
<gene>
    <name evidence="1" type="primary">sfsA</name>
    <name evidence="4" type="ORF">CBF31_06125</name>
</gene>
<comment type="similarity">
    <text evidence="1">Belongs to the SfsA family.</text>
</comment>
<dbReference type="GO" id="GO:0003677">
    <property type="term" value="F:DNA binding"/>
    <property type="evidence" value="ECO:0007669"/>
    <property type="project" value="InterPro"/>
</dbReference>
<dbReference type="PANTHER" id="PTHR30545">
    <property type="entry name" value="SUGAR FERMENTATION STIMULATION PROTEIN A"/>
    <property type="match status" value="1"/>
</dbReference>
<reference evidence="4 5" key="1">
    <citation type="submission" date="2017-05" db="EMBL/GenBank/DDBJ databases">
        <title>Vagococcus spp. assemblies.</title>
        <authorList>
            <person name="Gulvik C.A."/>
        </authorList>
    </citation>
    <scope>NUCLEOTIDE SEQUENCE [LARGE SCALE GENOMIC DNA]</scope>
    <source>
        <strain evidence="4 5">CCUG 41755</strain>
    </source>
</reference>
<evidence type="ECO:0000313" key="5">
    <source>
        <dbReference type="Proteomes" id="UP000287101"/>
    </source>
</evidence>